<name>A0A521CT07_9RHOB</name>
<protein>
    <submittedName>
        <fullName evidence="2">Uncharacterized protein</fullName>
    </submittedName>
</protein>
<evidence type="ECO:0000313" key="2">
    <source>
        <dbReference type="EMBL" id="SMO62603.1"/>
    </source>
</evidence>
<keyword evidence="3" id="KW-1185">Reference proteome</keyword>
<feature type="region of interest" description="Disordered" evidence="1">
    <location>
        <begin position="18"/>
        <end position="48"/>
    </location>
</feature>
<feature type="compositionally biased region" description="Basic and acidic residues" evidence="1">
    <location>
        <begin position="39"/>
        <end position="48"/>
    </location>
</feature>
<proteinExistence type="predicted"/>
<gene>
    <name evidence="2" type="ORF">SAMN06265173_107133</name>
</gene>
<dbReference type="Proteomes" id="UP000316030">
    <property type="component" value="Unassembled WGS sequence"/>
</dbReference>
<dbReference type="AlphaFoldDB" id="A0A521CT07"/>
<evidence type="ECO:0000256" key="1">
    <source>
        <dbReference type="SAM" id="MobiDB-lite"/>
    </source>
</evidence>
<sequence length="90" mass="10019">MRQVRRFFMTPPVALAKGAENGLRGGRDHRNPLRMGKQGQKDEGDQTADHGGLLLRRVAWMRAGANLYNCANTHRSAWIDASCFPNTILA</sequence>
<reference evidence="2 3" key="1">
    <citation type="submission" date="2017-05" db="EMBL/GenBank/DDBJ databases">
        <authorList>
            <person name="Varghese N."/>
            <person name="Submissions S."/>
        </authorList>
    </citation>
    <scope>NUCLEOTIDE SEQUENCE [LARGE SCALE GENOMIC DNA]</scope>
    <source>
        <strain evidence="2 3">DSM 29506</strain>
    </source>
</reference>
<dbReference type="EMBL" id="FXTO01000007">
    <property type="protein sequence ID" value="SMO62603.1"/>
    <property type="molecule type" value="Genomic_DNA"/>
</dbReference>
<accession>A0A521CT07</accession>
<evidence type="ECO:0000313" key="3">
    <source>
        <dbReference type="Proteomes" id="UP000316030"/>
    </source>
</evidence>
<organism evidence="2 3">
    <name type="scientific">Thalassovita litoralis</name>
    <dbReference type="NCBI Taxonomy" id="1010611"/>
    <lineage>
        <taxon>Bacteria</taxon>
        <taxon>Pseudomonadati</taxon>
        <taxon>Pseudomonadota</taxon>
        <taxon>Alphaproteobacteria</taxon>
        <taxon>Rhodobacterales</taxon>
        <taxon>Roseobacteraceae</taxon>
        <taxon>Thalassovita</taxon>
    </lineage>
</organism>